<evidence type="ECO:0000313" key="1">
    <source>
        <dbReference type="EMBL" id="KAL1277505.1"/>
    </source>
</evidence>
<organism evidence="1 2">
    <name type="scientific">Cirrhinus molitorella</name>
    <name type="common">mud carp</name>
    <dbReference type="NCBI Taxonomy" id="172907"/>
    <lineage>
        <taxon>Eukaryota</taxon>
        <taxon>Metazoa</taxon>
        <taxon>Chordata</taxon>
        <taxon>Craniata</taxon>
        <taxon>Vertebrata</taxon>
        <taxon>Euteleostomi</taxon>
        <taxon>Actinopterygii</taxon>
        <taxon>Neopterygii</taxon>
        <taxon>Teleostei</taxon>
        <taxon>Ostariophysi</taxon>
        <taxon>Cypriniformes</taxon>
        <taxon>Cyprinidae</taxon>
        <taxon>Labeoninae</taxon>
        <taxon>Labeonini</taxon>
        <taxon>Cirrhinus</taxon>
    </lineage>
</organism>
<protein>
    <submittedName>
        <fullName evidence="1">Uncharacterized protein</fullName>
    </submittedName>
</protein>
<evidence type="ECO:0000313" key="2">
    <source>
        <dbReference type="Proteomes" id="UP001558613"/>
    </source>
</evidence>
<reference evidence="1 2" key="1">
    <citation type="submission" date="2023-09" db="EMBL/GenBank/DDBJ databases">
        <authorList>
            <person name="Wang M."/>
        </authorList>
    </citation>
    <scope>NUCLEOTIDE SEQUENCE [LARGE SCALE GENOMIC DNA]</scope>
    <source>
        <strain evidence="1">GT-2023</strain>
        <tissue evidence="1">Liver</tissue>
    </source>
</reference>
<comment type="caution">
    <text evidence="1">The sequence shown here is derived from an EMBL/GenBank/DDBJ whole genome shotgun (WGS) entry which is preliminary data.</text>
</comment>
<proteinExistence type="predicted"/>
<sequence length="98" mass="11062">MENEEFSAAVCFLSDIFHRTSGQHITEVMTGFIDPLKTIFADRFDHFSIPTEVRKFVTDPFCVKVEGEFASKAKELVASLDEVSLQLELIDTQSSDDL</sequence>
<accession>A0ABR3NKR6</accession>
<gene>
    <name evidence="1" type="ORF">QQF64_024178</name>
</gene>
<dbReference type="Proteomes" id="UP001558613">
    <property type="component" value="Unassembled WGS sequence"/>
</dbReference>
<name>A0ABR3NKR6_9TELE</name>
<keyword evidence="2" id="KW-1185">Reference proteome</keyword>
<dbReference type="EMBL" id="JAYMGO010000003">
    <property type="protein sequence ID" value="KAL1277505.1"/>
    <property type="molecule type" value="Genomic_DNA"/>
</dbReference>